<proteinExistence type="predicted"/>
<accession>E1QGV9</accession>
<dbReference type="PANTHER" id="PTHR23355:SF42">
    <property type="entry name" value="RIBONUCLEASE II, CHLOROPLASTIC_MITOCHONDRIAL"/>
    <property type="match status" value="1"/>
</dbReference>
<keyword evidence="2" id="KW-0378">Hydrolase</keyword>
<dbReference type="GO" id="GO:0003723">
    <property type="term" value="F:RNA binding"/>
    <property type="evidence" value="ECO:0007669"/>
    <property type="project" value="InterPro"/>
</dbReference>
<keyword evidence="3" id="KW-1185">Reference proteome</keyword>
<dbReference type="AlphaFoldDB" id="E1QGV9"/>
<dbReference type="EMBL" id="CP002085">
    <property type="protein sequence ID" value="ADK84802.1"/>
    <property type="molecule type" value="Genomic_DNA"/>
</dbReference>
<dbReference type="KEGG" id="dbr:Deba_1434"/>
<evidence type="ECO:0000259" key="1">
    <source>
        <dbReference type="SMART" id="SM00955"/>
    </source>
</evidence>
<dbReference type="SMART" id="SM00955">
    <property type="entry name" value="RNB"/>
    <property type="match status" value="1"/>
</dbReference>
<dbReference type="SUPFAM" id="SSF50249">
    <property type="entry name" value="Nucleic acid-binding proteins"/>
    <property type="match status" value="1"/>
</dbReference>
<dbReference type="GO" id="GO:0006402">
    <property type="term" value="P:mRNA catabolic process"/>
    <property type="evidence" value="ECO:0007669"/>
    <property type="project" value="TreeGrafter"/>
</dbReference>
<dbReference type="PANTHER" id="PTHR23355">
    <property type="entry name" value="RIBONUCLEASE"/>
    <property type="match status" value="1"/>
</dbReference>
<feature type="domain" description="RNB" evidence="1">
    <location>
        <begin position="270"/>
        <end position="555"/>
    </location>
</feature>
<dbReference type="Pfam" id="PF23161">
    <property type="entry name" value="HTH_RNase_II"/>
    <property type="match status" value="1"/>
</dbReference>
<dbReference type="InterPro" id="IPR056404">
    <property type="entry name" value="HTH_RNase_II"/>
</dbReference>
<reference evidence="2 3" key="1">
    <citation type="journal article" date="2010" name="Stand. Genomic Sci.">
        <title>Complete genome sequence of Desulfarculus baarsii type strain (2st14).</title>
        <authorList>
            <person name="Sun H."/>
            <person name="Spring S."/>
            <person name="Lapidus A."/>
            <person name="Davenport K."/>
            <person name="Del Rio T.G."/>
            <person name="Tice H."/>
            <person name="Nolan M."/>
            <person name="Copeland A."/>
            <person name="Cheng J.F."/>
            <person name="Lucas S."/>
            <person name="Tapia R."/>
            <person name="Goodwin L."/>
            <person name="Pitluck S."/>
            <person name="Ivanova N."/>
            <person name="Pagani I."/>
            <person name="Mavromatis K."/>
            <person name="Ovchinnikova G."/>
            <person name="Pati A."/>
            <person name="Chen A."/>
            <person name="Palaniappan K."/>
            <person name="Hauser L."/>
            <person name="Chang Y.J."/>
            <person name="Jeffries C.D."/>
            <person name="Detter J.C."/>
            <person name="Han C."/>
            <person name="Rohde M."/>
            <person name="Brambilla E."/>
            <person name="Goker M."/>
            <person name="Woyke T."/>
            <person name="Bristow J."/>
            <person name="Eisen J.A."/>
            <person name="Markowitz V."/>
            <person name="Hugenholtz P."/>
            <person name="Kyrpides N.C."/>
            <person name="Klenk H.P."/>
            <person name="Land M."/>
        </authorList>
    </citation>
    <scope>NUCLEOTIDE SEQUENCE [LARGE SCALE GENOMIC DNA]</scope>
    <source>
        <strain evidence="3">ATCC 33931 / DSM 2075 / LMG 7858 / VKM B-1802 / 2st14</strain>
    </source>
</reference>
<dbReference type="InterPro" id="IPR050180">
    <property type="entry name" value="RNR_Ribonuclease"/>
</dbReference>
<dbReference type="InterPro" id="IPR001900">
    <property type="entry name" value="RNase_II/R"/>
</dbReference>
<dbReference type="OrthoDB" id="9764149at2"/>
<evidence type="ECO:0000313" key="3">
    <source>
        <dbReference type="Proteomes" id="UP000009047"/>
    </source>
</evidence>
<dbReference type="eggNOG" id="COG0557">
    <property type="taxonomic scope" value="Bacteria"/>
</dbReference>
<protein>
    <submittedName>
        <fullName evidence="2">Exoribonuclease II</fullName>
        <ecNumber evidence="2">3.1.13.1</ecNumber>
    </submittedName>
</protein>
<organism evidence="2 3">
    <name type="scientific">Desulfarculus baarsii (strain ATCC 33931 / DSM 2075 / LMG 7858 / VKM B-1802 / 2st14)</name>
    <dbReference type="NCBI Taxonomy" id="644282"/>
    <lineage>
        <taxon>Bacteria</taxon>
        <taxon>Pseudomonadati</taxon>
        <taxon>Thermodesulfobacteriota</taxon>
        <taxon>Desulfarculia</taxon>
        <taxon>Desulfarculales</taxon>
        <taxon>Desulfarculaceae</taxon>
        <taxon>Desulfarculus</taxon>
    </lineage>
</organism>
<dbReference type="RefSeq" id="WP_013258255.1">
    <property type="nucleotide sequence ID" value="NC_014365.1"/>
</dbReference>
<gene>
    <name evidence="2" type="ordered locus">Deba_1434</name>
</gene>
<dbReference type="HOGENOM" id="CLU_015903_1_1_7"/>
<dbReference type="EC" id="3.1.13.1" evidence="2"/>
<dbReference type="Pfam" id="PF00773">
    <property type="entry name" value="RNB"/>
    <property type="match status" value="1"/>
</dbReference>
<dbReference type="GO" id="GO:0008859">
    <property type="term" value="F:exoribonuclease II activity"/>
    <property type="evidence" value="ECO:0007669"/>
    <property type="project" value="UniProtKB-EC"/>
</dbReference>
<dbReference type="STRING" id="644282.Deba_1434"/>
<evidence type="ECO:0000313" key="2">
    <source>
        <dbReference type="EMBL" id="ADK84802.1"/>
    </source>
</evidence>
<sequence>MSDPVGQLVEFIDKNRLCLAFVQSAKKTKLNVLTSADKELSLPQGRVLLMTAGGGLAGRNRQALVERLREVEVRREGLAQDVDVAGLWELVAEEAEPLSLADLAGLAHSGPLEGDHLSATLRALFNERWHFKMAGEQFVPLSAEQLEQKQLQSQREDARREQVDAAVDYLRGLADNGPYPPAPDGLLDLLADLVVFEDDAPNLKRAKEIVALAELGGRKNVFDLLVRLGRFSPHENLPLLKDGVARAFDHAALAAAAQVDLEPALEDKTRRDLTDMHVFTIDGAFTTDFDDALSFEPEPGGGGVLGVHITDAGAVLAPDSPLDLEARGRGTSIYMPDDRIPMLPPSLSEDALSLRQDQLRPAISTLARLDADGQVLDYEIVRSVIRVARRITYDEADYLLDSDPRLKGMHAICQALKAARGRAGAYFLPLPEVIVGVDELGQVYVRRIDREGASREMVAETAILANWLAARHLRDHEAPCLYRRQSPPAEPFREGQPEDIYLHFSQRRLLNPADLTTKPGLHSSLGVDPYTQVTSPIRRYFDLIVQRQLGAVLAGRGPVYAKSRLKELAQEVDATVRRAGRARNMRQRYWLLRWLEARKGQELDALVMEPQMRRWSILLTDIMMLTSLPRGGGQPEFKPGQALRVVVEKADAFHEILRVRLA</sequence>
<dbReference type="Proteomes" id="UP000009047">
    <property type="component" value="Chromosome"/>
</dbReference>
<dbReference type="InterPro" id="IPR012340">
    <property type="entry name" value="NA-bd_OB-fold"/>
</dbReference>
<dbReference type="GO" id="GO:0000932">
    <property type="term" value="C:P-body"/>
    <property type="evidence" value="ECO:0007669"/>
    <property type="project" value="TreeGrafter"/>
</dbReference>
<name>E1QGV9_DESB2</name>